<organism evidence="1 2">
    <name type="scientific">Dreissena polymorpha</name>
    <name type="common">Zebra mussel</name>
    <name type="synonym">Mytilus polymorpha</name>
    <dbReference type="NCBI Taxonomy" id="45954"/>
    <lineage>
        <taxon>Eukaryota</taxon>
        <taxon>Metazoa</taxon>
        <taxon>Spiralia</taxon>
        <taxon>Lophotrochozoa</taxon>
        <taxon>Mollusca</taxon>
        <taxon>Bivalvia</taxon>
        <taxon>Autobranchia</taxon>
        <taxon>Heteroconchia</taxon>
        <taxon>Euheterodonta</taxon>
        <taxon>Imparidentia</taxon>
        <taxon>Neoheterodontei</taxon>
        <taxon>Myida</taxon>
        <taxon>Dreissenoidea</taxon>
        <taxon>Dreissenidae</taxon>
        <taxon>Dreissena</taxon>
    </lineage>
</organism>
<reference evidence="1" key="1">
    <citation type="journal article" date="2019" name="bioRxiv">
        <title>The Genome of the Zebra Mussel, Dreissena polymorpha: A Resource for Invasive Species Research.</title>
        <authorList>
            <person name="McCartney M.A."/>
            <person name="Auch B."/>
            <person name="Kono T."/>
            <person name="Mallez S."/>
            <person name="Zhang Y."/>
            <person name="Obille A."/>
            <person name="Becker A."/>
            <person name="Abrahante J.E."/>
            <person name="Garbe J."/>
            <person name="Badalamenti J.P."/>
            <person name="Herman A."/>
            <person name="Mangelson H."/>
            <person name="Liachko I."/>
            <person name="Sullivan S."/>
            <person name="Sone E.D."/>
            <person name="Koren S."/>
            <person name="Silverstein K.A.T."/>
            <person name="Beckman K.B."/>
            <person name="Gohl D.M."/>
        </authorList>
    </citation>
    <scope>NUCLEOTIDE SEQUENCE</scope>
    <source>
        <strain evidence="1">Duluth1</strain>
        <tissue evidence="1">Whole animal</tissue>
    </source>
</reference>
<evidence type="ECO:0000313" key="1">
    <source>
        <dbReference type="EMBL" id="KAH3710092.1"/>
    </source>
</evidence>
<name>A0A9D3Z1D0_DREPO</name>
<protein>
    <submittedName>
        <fullName evidence="1">Uncharacterized protein</fullName>
    </submittedName>
</protein>
<keyword evidence="2" id="KW-1185">Reference proteome</keyword>
<dbReference type="EMBL" id="JAIWYP010000014">
    <property type="protein sequence ID" value="KAH3710092.1"/>
    <property type="molecule type" value="Genomic_DNA"/>
</dbReference>
<sequence length="80" mass="8641">MRITFAVDSGVFAVVTVLHGKAVVRTLPDVSLVPRAAHIVQPHRTIASAKLGSCKCVHGKISGHKSLENSFIFQSYLKTL</sequence>
<dbReference type="Proteomes" id="UP000828390">
    <property type="component" value="Unassembled WGS sequence"/>
</dbReference>
<reference evidence="1" key="2">
    <citation type="submission" date="2020-11" db="EMBL/GenBank/DDBJ databases">
        <authorList>
            <person name="McCartney M.A."/>
            <person name="Auch B."/>
            <person name="Kono T."/>
            <person name="Mallez S."/>
            <person name="Becker A."/>
            <person name="Gohl D.M."/>
            <person name="Silverstein K.A.T."/>
            <person name="Koren S."/>
            <person name="Bechman K.B."/>
            <person name="Herman A."/>
            <person name="Abrahante J.E."/>
            <person name="Garbe J."/>
        </authorList>
    </citation>
    <scope>NUCLEOTIDE SEQUENCE</scope>
    <source>
        <strain evidence="1">Duluth1</strain>
        <tissue evidence="1">Whole animal</tissue>
    </source>
</reference>
<comment type="caution">
    <text evidence="1">The sequence shown here is derived from an EMBL/GenBank/DDBJ whole genome shotgun (WGS) entry which is preliminary data.</text>
</comment>
<accession>A0A9D3Z1D0</accession>
<dbReference type="AlphaFoldDB" id="A0A9D3Z1D0"/>
<proteinExistence type="predicted"/>
<evidence type="ECO:0000313" key="2">
    <source>
        <dbReference type="Proteomes" id="UP000828390"/>
    </source>
</evidence>
<gene>
    <name evidence="1" type="ORF">DPMN_069558</name>
</gene>